<dbReference type="EMBL" id="JADJMS010000017">
    <property type="protein sequence ID" value="MBK7415173.1"/>
    <property type="molecule type" value="Genomic_DNA"/>
</dbReference>
<dbReference type="InterPro" id="IPR035965">
    <property type="entry name" value="PAS-like_dom_sf"/>
</dbReference>
<evidence type="ECO:0000259" key="14">
    <source>
        <dbReference type="PROSITE" id="PS50113"/>
    </source>
</evidence>
<dbReference type="EC" id="2.7.13.3" evidence="2"/>
<dbReference type="SMART" id="SM00091">
    <property type="entry name" value="PAS"/>
    <property type="match status" value="1"/>
</dbReference>
<comment type="caution">
    <text evidence="15">The sequence shown here is derived from an EMBL/GenBank/DDBJ whole genome shotgun (WGS) entry which is preliminary data.</text>
</comment>
<dbReference type="InterPro" id="IPR003661">
    <property type="entry name" value="HisK_dim/P_dom"/>
</dbReference>
<dbReference type="GO" id="GO:0005524">
    <property type="term" value="F:ATP binding"/>
    <property type="evidence" value="ECO:0007669"/>
    <property type="project" value="UniProtKB-KW"/>
</dbReference>
<dbReference type="InterPro" id="IPR005467">
    <property type="entry name" value="His_kinase_dom"/>
</dbReference>
<gene>
    <name evidence="15" type="ORF">IPJ38_08780</name>
</gene>
<keyword evidence="6" id="KW-0418">Kinase</keyword>
<dbReference type="InterPro" id="IPR013656">
    <property type="entry name" value="PAS_4"/>
</dbReference>
<dbReference type="FunFam" id="3.30.565.10:FF:000010">
    <property type="entry name" value="Sensor histidine kinase RcsC"/>
    <property type="match status" value="1"/>
</dbReference>
<proteinExistence type="predicted"/>
<dbReference type="Gene3D" id="3.30.565.10">
    <property type="entry name" value="Histidine kinase-like ATPase, C-terminal domain"/>
    <property type="match status" value="1"/>
</dbReference>
<dbReference type="PANTHER" id="PTHR45339:SF1">
    <property type="entry name" value="HYBRID SIGNAL TRANSDUCTION HISTIDINE KINASE J"/>
    <property type="match status" value="1"/>
</dbReference>
<evidence type="ECO:0000259" key="13">
    <source>
        <dbReference type="PROSITE" id="PS50109"/>
    </source>
</evidence>
<dbReference type="SUPFAM" id="SSF55785">
    <property type="entry name" value="PYP-like sensor domain (PAS domain)"/>
    <property type="match status" value="1"/>
</dbReference>
<reference evidence="15 16" key="1">
    <citation type="submission" date="2020-10" db="EMBL/GenBank/DDBJ databases">
        <title>Connecting structure to function with the recovery of over 1000 high-quality activated sludge metagenome-assembled genomes encoding full-length rRNA genes using long-read sequencing.</title>
        <authorList>
            <person name="Singleton C.M."/>
            <person name="Petriglieri F."/>
            <person name="Kristensen J.M."/>
            <person name="Kirkegaard R.H."/>
            <person name="Michaelsen T.Y."/>
            <person name="Andersen M.H."/>
            <person name="Karst S.M."/>
            <person name="Dueholm M.S."/>
            <person name="Nielsen P.H."/>
            <person name="Albertsen M."/>
        </authorList>
    </citation>
    <scope>NUCLEOTIDE SEQUENCE [LARGE SCALE GENOMIC DNA]</scope>
    <source>
        <strain evidence="15">EsbW_18-Q3-R4-48_BATAC.463</strain>
    </source>
</reference>
<dbReference type="Gene3D" id="1.10.287.130">
    <property type="match status" value="1"/>
</dbReference>
<dbReference type="CDD" id="cd16922">
    <property type="entry name" value="HATPase_EvgS-ArcB-TorS-like"/>
    <property type="match status" value="1"/>
</dbReference>
<dbReference type="Pfam" id="PF08448">
    <property type="entry name" value="PAS_4"/>
    <property type="match status" value="1"/>
</dbReference>
<feature type="domain" description="Histidine kinase" evidence="13">
    <location>
        <begin position="213"/>
        <end position="433"/>
    </location>
</feature>
<comment type="function">
    <text evidence="9">Member of the two-component regulatory system BvgS/BvgA. Phosphorylates BvgA via a four-step phosphorelay in response to environmental signals.</text>
</comment>
<dbReference type="PROSITE" id="PS50109">
    <property type="entry name" value="HIS_KIN"/>
    <property type="match status" value="1"/>
</dbReference>
<dbReference type="PRINTS" id="PR00344">
    <property type="entry name" value="BCTRLSENSOR"/>
</dbReference>
<evidence type="ECO:0000313" key="16">
    <source>
        <dbReference type="Proteomes" id="UP000739411"/>
    </source>
</evidence>
<dbReference type="PROSITE" id="PS50113">
    <property type="entry name" value="PAC"/>
    <property type="match status" value="1"/>
</dbReference>
<feature type="domain" description="PAC" evidence="14">
    <location>
        <begin position="143"/>
        <end position="195"/>
    </location>
</feature>
<dbReference type="InterPro" id="IPR003594">
    <property type="entry name" value="HATPase_dom"/>
</dbReference>
<keyword evidence="7" id="KW-0067">ATP-binding</keyword>
<keyword evidence="5" id="KW-0547">Nucleotide-binding</keyword>
<comment type="subunit">
    <text evidence="10">At low DSF concentrations, interacts with RpfF.</text>
</comment>
<evidence type="ECO:0000256" key="2">
    <source>
        <dbReference type="ARBA" id="ARBA00012438"/>
    </source>
</evidence>
<dbReference type="SMART" id="SM00388">
    <property type="entry name" value="HisKA"/>
    <property type="match status" value="1"/>
</dbReference>
<organism evidence="15 16">
    <name type="scientific">Candidatus Dechloromonas phosphorivorans</name>
    <dbReference type="NCBI Taxonomy" id="2899244"/>
    <lineage>
        <taxon>Bacteria</taxon>
        <taxon>Pseudomonadati</taxon>
        <taxon>Pseudomonadota</taxon>
        <taxon>Betaproteobacteria</taxon>
        <taxon>Rhodocyclales</taxon>
        <taxon>Azonexaceae</taxon>
        <taxon>Dechloromonas</taxon>
    </lineage>
</organism>
<evidence type="ECO:0000256" key="12">
    <source>
        <dbReference type="ARBA" id="ARBA00070152"/>
    </source>
</evidence>
<dbReference type="InterPro" id="IPR036890">
    <property type="entry name" value="HATPase_C_sf"/>
</dbReference>
<dbReference type="InterPro" id="IPR004358">
    <property type="entry name" value="Sig_transdc_His_kin-like_C"/>
</dbReference>
<dbReference type="Gene3D" id="3.30.450.20">
    <property type="entry name" value="PAS domain"/>
    <property type="match status" value="1"/>
</dbReference>
<dbReference type="GO" id="GO:0000155">
    <property type="term" value="F:phosphorelay sensor kinase activity"/>
    <property type="evidence" value="ECO:0007669"/>
    <property type="project" value="InterPro"/>
</dbReference>
<dbReference type="NCBIfam" id="TIGR00229">
    <property type="entry name" value="sensory_box"/>
    <property type="match status" value="1"/>
</dbReference>
<evidence type="ECO:0000313" key="15">
    <source>
        <dbReference type="EMBL" id="MBK7415173.1"/>
    </source>
</evidence>
<dbReference type="PANTHER" id="PTHR45339">
    <property type="entry name" value="HYBRID SIGNAL TRANSDUCTION HISTIDINE KINASE J"/>
    <property type="match status" value="1"/>
</dbReference>
<comment type="catalytic activity">
    <reaction evidence="1">
        <text>ATP + protein L-histidine = ADP + protein N-phospho-L-histidine.</text>
        <dbReference type="EC" id="2.7.13.3"/>
    </reaction>
</comment>
<dbReference type="SUPFAM" id="SSF55874">
    <property type="entry name" value="ATPase domain of HSP90 chaperone/DNA topoisomerase II/histidine kinase"/>
    <property type="match status" value="1"/>
</dbReference>
<evidence type="ECO:0000256" key="6">
    <source>
        <dbReference type="ARBA" id="ARBA00022777"/>
    </source>
</evidence>
<evidence type="ECO:0000256" key="1">
    <source>
        <dbReference type="ARBA" id="ARBA00000085"/>
    </source>
</evidence>
<dbReference type="Pfam" id="PF02518">
    <property type="entry name" value="HATPase_c"/>
    <property type="match status" value="1"/>
</dbReference>
<evidence type="ECO:0000256" key="9">
    <source>
        <dbReference type="ARBA" id="ARBA00058004"/>
    </source>
</evidence>
<dbReference type="InterPro" id="IPR036097">
    <property type="entry name" value="HisK_dim/P_sf"/>
</dbReference>
<dbReference type="InterPro" id="IPR000700">
    <property type="entry name" value="PAS-assoc_C"/>
</dbReference>
<evidence type="ECO:0000256" key="5">
    <source>
        <dbReference type="ARBA" id="ARBA00022741"/>
    </source>
</evidence>
<dbReference type="CDD" id="cd00082">
    <property type="entry name" value="HisKA"/>
    <property type="match status" value="1"/>
</dbReference>
<dbReference type="AlphaFoldDB" id="A0A935MQS2"/>
<evidence type="ECO:0000256" key="4">
    <source>
        <dbReference type="ARBA" id="ARBA00022679"/>
    </source>
</evidence>
<dbReference type="Pfam" id="PF00512">
    <property type="entry name" value="HisKA"/>
    <property type="match status" value="1"/>
</dbReference>
<dbReference type="InterPro" id="IPR000014">
    <property type="entry name" value="PAS"/>
</dbReference>
<name>A0A935MQS2_9RHOO</name>
<evidence type="ECO:0000256" key="7">
    <source>
        <dbReference type="ARBA" id="ARBA00022840"/>
    </source>
</evidence>
<keyword evidence="8" id="KW-0902">Two-component regulatory system</keyword>
<dbReference type="FunFam" id="1.10.287.130:FF:000002">
    <property type="entry name" value="Two-component osmosensing histidine kinase"/>
    <property type="match status" value="1"/>
</dbReference>
<accession>A0A935MQS2</accession>
<dbReference type="Proteomes" id="UP000739411">
    <property type="component" value="Unassembled WGS sequence"/>
</dbReference>
<evidence type="ECO:0000256" key="8">
    <source>
        <dbReference type="ARBA" id="ARBA00023012"/>
    </source>
</evidence>
<dbReference type="SMART" id="SM00387">
    <property type="entry name" value="HATPase_c"/>
    <property type="match status" value="1"/>
</dbReference>
<evidence type="ECO:0000256" key="10">
    <source>
        <dbReference type="ARBA" id="ARBA00064003"/>
    </source>
</evidence>
<keyword evidence="3" id="KW-0597">Phosphoprotein</keyword>
<evidence type="ECO:0000256" key="11">
    <source>
        <dbReference type="ARBA" id="ARBA00068150"/>
    </source>
</evidence>
<protein>
    <recommendedName>
        <fullName evidence="11">Sensory/regulatory protein RpfC</fullName>
        <ecNumber evidence="2">2.7.13.3</ecNumber>
    </recommendedName>
    <alternativeName>
        <fullName evidence="12">Virulence sensor protein BvgS</fullName>
    </alternativeName>
</protein>
<keyword evidence="4" id="KW-0808">Transferase</keyword>
<sequence>MAVRWCAWHWDSERIGRLELDSQVSTDAPWQEITQLAQAQEQMRQRLRDANAVMEAKVIERTSELQRQFTLMQALIDTIPNPIFYKAADTRFLGCNLAYEAVFAVSRQSFVGKRVLDLEYLPEAERFAYQAEDEAVIAAGSRVSREVDMVFADAETHHTLYSVTGFRNPDGTPGGLVGVIVDITPLKVAERQANEASLVAQAATAAKADFLANMSHEIRTPMNAILGMTHLALQTSLDSRQKNYLEKIDAAGHSLLGIINDILDFSKIEAGMMRIERVDFRLEDVLQHVADLCAQRACDKGLELLFDLAPAMPDVLIGDPMRLGQVLVNLVGNALKFTESGEVTVRVSAIRRSDGITLGFEVSDTGIGISEEEQARLFAPFSQADTSTTRRYGGTGLGLSISRRLVELMAGEIGVRSTPGVGSCFHFTVLCRQGSSVNTPDQRKRRIWIAHSDRR</sequence>
<evidence type="ECO:0000256" key="3">
    <source>
        <dbReference type="ARBA" id="ARBA00022553"/>
    </source>
</evidence>
<dbReference type="SUPFAM" id="SSF47384">
    <property type="entry name" value="Homodimeric domain of signal transducing histidine kinase"/>
    <property type="match status" value="1"/>
</dbReference>